<name>A0A840FXJ7_9BURK</name>
<evidence type="ECO:0000313" key="2">
    <source>
        <dbReference type="EMBL" id="MBB4225004.1"/>
    </source>
</evidence>
<reference evidence="2 3" key="1">
    <citation type="submission" date="2020-08" db="EMBL/GenBank/DDBJ databases">
        <title>Genomic Encyclopedia of Type Strains, Phase IV (KMG-V): Genome sequencing to study the core and pangenomes of soil and plant-associated prokaryotes.</title>
        <authorList>
            <person name="Whitman W."/>
        </authorList>
    </citation>
    <scope>NUCLEOTIDE SEQUENCE [LARGE SCALE GENOMIC DNA]</scope>
    <source>
        <strain evidence="2 3">34/80</strain>
    </source>
</reference>
<dbReference type="EMBL" id="JACIFZ010000009">
    <property type="protein sequence ID" value="MBB4225004.1"/>
    <property type="molecule type" value="Genomic_DNA"/>
</dbReference>
<organism evidence="2 3">
    <name type="scientific">Variovorax guangxiensis</name>
    <dbReference type="NCBI Taxonomy" id="1775474"/>
    <lineage>
        <taxon>Bacteria</taxon>
        <taxon>Pseudomonadati</taxon>
        <taxon>Pseudomonadota</taxon>
        <taxon>Betaproteobacteria</taxon>
        <taxon>Burkholderiales</taxon>
        <taxon>Comamonadaceae</taxon>
        <taxon>Variovorax</taxon>
    </lineage>
</organism>
<dbReference type="AlphaFoldDB" id="A0A840FXJ7"/>
<gene>
    <name evidence="2" type="ORF">GGD71_005813</name>
</gene>
<comment type="caution">
    <text evidence="2">The sequence shown here is derived from an EMBL/GenBank/DDBJ whole genome shotgun (WGS) entry which is preliminary data.</text>
</comment>
<evidence type="ECO:0000256" key="1">
    <source>
        <dbReference type="SAM" id="MobiDB-lite"/>
    </source>
</evidence>
<accession>A0A840FXJ7</accession>
<dbReference type="RefSeq" id="WP_184641845.1">
    <property type="nucleotide sequence ID" value="NZ_JACIFZ010000009.1"/>
</dbReference>
<evidence type="ECO:0000313" key="3">
    <source>
        <dbReference type="Proteomes" id="UP000524450"/>
    </source>
</evidence>
<sequence>MAQFDVYVDPSKIQRGEKQINWRISALSREGGSKHRSKRRSPAHGATSRYRAFEKKAA</sequence>
<feature type="region of interest" description="Disordered" evidence="1">
    <location>
        <begin position="26"/>
        <end position="58"/>
    </location>
</feature>
<proteinExistence type="predicted"/>
<protein>
    <submittedName>
        <fullName evidence="2">Uncharacterized protein</fullName>
    </submittedName>
</protein>
<dbReference type="Proteomes" id="UP000524450">
    <property type="component" value="Unassembled WGS sequence"/>
</dbReference>